<dbReference type="Proteomes" id="UP000177309">
    <property type="component" value="Unassembled WGS sequence"/>
</dbReference>
<gene>
    <name evidence="1" type="ORF">A2462_08340</name>
</gene>
<dbReference type="EMBL" id="MEUI01000005">
    <property type="protein sequence ID" value="OGC35235.1"/>
    <property type="molecule type" value="Genomic_DNA"/>
</dbReference>
<sequence>MSPPIINRTVRVLQGYFTADKANKTELLKQGSLHVASRGETRVIVVTAPSITDASQVRFHDPELAAIVAGQELAKEEGLDVTIVSVDLPILNDSVGVGEPLSYTGLLVKEDRTEYLVGLSLPWAGSLGLHPYVRASQFPLLAGAGRSGGFGIMAAMEHLYWDISAQAKNIVTRPIMVKGLDRGALTIVELGFAMVKQGNQDLLAVGLLGRMVELNKGKTGLNLLWRAQLFLFVPINELAEVAETVSLMQGRLEDSVRILGQQVATHYDDGEIYHSGQELKRETLSLLQESLPAVFNFLGRLSRRSFVTPQEN</sequence>
<protein>
    <submittedName>
        <fullName evidence="1">Uncharacterized protein</fullName>
    </submittedName>
</protein>
<comment type="caution">
    <text evidence="1">The sequence shown here is derived from an EMBL/GenBank/DDBJ whole genome shotgun (WGS) entry which is preliminary data.</text>
</comment>
<reference evidence="1 2" key="1">
    <citation type="journal article" date="2016" name="Nat. Commun.">
        <title>Thousands of microbial genomes shed light on interconnected biogeochemical processes in an aquifer system.</title>
        <authorList>
            <person name="Anantharaman K."/>
            <person name="Brown C.T."/>
            <person name="Hug L.A."/>
            <person name="Sharon I."/>
            <person name="Castelle C.J."/>
            <person name="Probst A.J."/>
            <person name="Thomas B.C."/>
            <person name="Singh A."/>
            <person name="Wilkins M.J."/>
            <person name="Karaoz U."/>
            <person name="Brodie E.L."/>
            <person name="Williams K.H."/>
            <person name="Hubbard S.S."/>
            <person name="Banfield J.F."/>
        </authorList>
    </citation>
    <scope>NUCLEOTIDE SEQUENCE [LARGE SCALE GENOMIC DNA]</scope>
</reference>
<dbReference type="AlphaFoldDB" id="A0A1F4TR87"/>
<name>A0A1F4TR87_UNCSA</name>
<proteinExistence type="predicted"/>
<organism evidence="1 2">
    <name type="scientific">candidate division WOR-1 bacterium RIFOXYC2_FULL_41_25</name>
    <dbReference type="NCBI Taxonomy" id="1802586"/>
    <lineage>
        <taxon>Bacteria</taxon>
        <taxon>Bacillati</taxon>
        <taxon>Saganbacteria</taxon>
    </lineage>
</organism>
<evidence type="ECO:0000313" key="2">
    <source>
        <dbReference type="Proteomes" id="UP000177309"/>
    </source>
</evidence>
<evidence type="ECO:0000313" key="1">
    <source>
        <dbReference type="EMBL" id="OGC35235.1"/>
    </source>
</evidence>
<accession>A0A1F4TR87</accession>